<keyword evidence="6" id="KW-1185">Reference proteome</keyword>
<dbReference type="InterPro" id="IPR029058">
    <property type="entry name" value="AB_hydrolase_fold"/>
</dbReference>
<protein>
    <submittedName>
        <fullName evidence="5">YheT family hydrolase</fullName>
    </submittedName>
</protein>
<sequence>MPIIPSTYNPPHVFKNGHFATIYAGVFRKVNSISQQRERITLPDGDFLDLDWSFAKDKTEKLIVVLHGLEGNAQRPYVLGTAKIFNRNGYDALAVNHRSCSGEPNALYRSYHSGATEDLAAVIEYVLATKSYTEIVIKGFSLGGNLTLKYLGERQNIPKEIKAAIAVSVPCYLYGSMLEIHKQKNFLYSRRFKRHLLEKLRWKQAQFPDKVSDADFDKIRTLKDFDDLYTAKAHGYKDALDYYEKASCLQYIRNIDIPTLIINAKNDSFLSEECFPIEEAEESSSLYLEIPKYGGHVGFYDKDNVYYNEKRALDFVKGLDASKNN</sequence>
<evidence type="ECO:0000256" key="1">
    <source>
        <dbReference type="ARBA" id="ARBA00010884"/>
    </source>
</evidence>
<reference evidence="6" key="1">
    <citation type="journal article" date="2019" name="Int. J. Syst. Evol. Microbiol.">
        <title>The Global Catalogue of Microorganisms (GCM) 10K type strain sequencing project: providing services to taxonomists for standard genome sequencing and annotation.</title>
        <authorList>
            <consortium name="The Broad Institute Genomics Platform"/>
            <consortium name="The Broad Institute Genome Sequencing Center for Infectious Disease"/>
            <person name="Wu L."/>
            <person name="Ma J."/>
        </authorList>
    </citation>
    <scope>NUCLEOTIDE SEQUENCE [LARGE SCALE GENOMIC DNA]</scope>
    <source>
        <strain evidence="6">CCUG 62952</strain>
    </source>
</reference>
<dbReference type="PIRSF" id="PIRSF005211">
    <property type="entry name" value="Ab_hydro_YheT"/>
    <property type="match status" value="1"/>
</dbReference>
<dbReference type="InterPro" id="IPR050960">
    <property type="entry name" value="AB_hydrolase_4_sf"/>
</dbReference>
<dbReference type="Proteomes" id="UP001596978">
    <property type="component" value="Unassembled WGS sequence"/>
</dbReference>
<feature type="domain" description="AB hydrolase-1" evidence="4">
    <location>
        <begin position="62"/>
        <end position="302"/>
    </location>
</feature>
<evidence type="ECO:0000313" key="5">
    <source>
        <dbReference type="EMBL" id="MFD0863423.1"/>
    </source>
</evidence>
<gene>
    <name evidence="5" type="ORF">ACFQ1M_14505</name>
</gene>
<dbReference type="EMBL" id="JBHTJH010000017">
    <property type="protein sequence ID" value="MFD0863423.1"/>
    <property type="molecule type" value="Genomic_DNA"/>
</dbReference>
<organism evidence="5 6">
    <name type="scientific">Sungkyunkwania multivorans</name>
    <dbReference type="NCBI Taxonomy" id="1173618"/>
    <lineage>
        <taxon>Bacteria</taxon>
        <taxon>Pseudomonadati</taxon>
        <taxon>Bacteroidota</taxon>
        <taxon>Flavobacteriia</taxon>
        <taxon>Flavobacteriales</taxon>
        <taxon>Flavobacteriaceae</taxon>
        <taxon>Sungkyunkwania</taxon>
    </lineage>
</organism>
<evidence type="ECO:0000313" key="6">
    <source>
        <dbReference type="Proteomes" id="UP001596978"/>
    </source>
</evidence>
<dbReference type="InterPro" id="IPR012020">
    <property type="entry name" value="ABHD4"/>
</dbReference>
<dbReference type="InterPro" id="IPR000952">
    <property type="entry name" value="AB_hydrolase_4_CS"/>
</dbReference>
<dbReference type="Pfam" id="PF00561">
    <property type="entry name" value="Abhydrolase_1"/>
    <property type="match status" value="1"/>
</dbReference>
<comment type="caution">
    <text evidence="5">The sequence shown here is derived from an EMBL/GenBank/DDBJ whole genome shotgun (WGS) entry which is preliminary data.</text>
</comment>
<dbReference type="PROSITE" id="PS01133">
    <property type="entry name" value="UPF0017"/>
    <property type="match status" value="1"/>
</dbReference>
<dbReference type="RefSeq" id="WP_386409452.1">
    <property type="nucleotide sequence ID" value="NZ_JBHTJH010000017.1"/>
</dbReference>
<dbReference type="PANTHER" id="PTHR10794:SF94">
    <property type="entry name" value="ESTERASE YHET-RELATED"/>
    <property type="match status" value="1"/>
</dbReference>
<evidence type="ECO:0000256" key="3">
    <source>
        <dbReference type="ARBA" id="ARBA00022801"/>
    </source>
</evidence>
<evidence type="ECO:0000256" key="2">
    <source>
        <dbReference type="ARBA" id="ARBA00022487"/>
    </source>
</evidence>
<dbReference type="GO" id="GO:0016787">
    <property type="term" value="F:hydrolase activity"/>
    <property type="evidence" value="ECO:0007669"/>
    <property type="project" value="UniProtKB-KW"/>
</dbReference>
<name>A0ABW3D0F6_9FLAO</name>
<accession>A0ABW3D0F6</accession>
<proteinExistence type="inferred from homology"/>
<dbReference type="InterPro" id="IPR000073">
    <property type="entry name" value="AB_hydrolase_1"/>
</dbReference>
<dbReference type="PANTHER" id="PTHR10794">
    <property type="entry name" value="ABHYDROLASE DOMAIN-CONTAINING PROTEIN"/>
    <property type="match status" value="1"/>
</dbReference>
<evidence type="ECO:0000259" key="4">
    <source>
        <dbReference type="Pfam" id="PF00561"/>
    </source>
</evidence>
<keyword evidence="2" id="KW-0719">Serine esterase</keyword>
<keyword evidence="3 5" id="KW-0378">Hydrolase</keyword>
<comment type="similarity">
    <text evidence="1">Belongs to the AB hydrolase superfamily. AB hydrolase 4 family.</text>
</comment>
<dbReference type="Gene3D" id="3.40.50.1820">
    <property type="entry name" value="alpha/beta hydrolase"/>
    <property type="match status" value="1"/>
</dbReference>
<dbReference type="SUPFAM" id="SSF53474">
    <property type="entry name" value="alpha/beta-Hydrolases"/>
    <property type="match status" value="1"/>
</dbReference>